<dbReference type="SUPFAM" id="SSF52540">
    <property type="entry name" value="P-loop containing nucleoside triphosphate hydrolases"/>
    <property type="match status" value="1"/>
</dbReference>
<keyword evidence="4" id="KW-0460">Magnesium</keyword>
<dbReference type="InterPro" id="IPR012676">
    <property type="entry name" value="TGS-like"/>
</dbReference>
<keyword evidence="2 5" id="KW-0547">Nucleotide-binding</keyword>
<dbReference type="GO" id="GO:0043023">
    <property type="term" value="F:ribosomal large subunit binding"/>
    <property type="evidence" value="ECO:0007669"/>
    <property type="project" value="UniProtKB-UniRule"/>
</dbReference>
<dbReference type="PROSITE" id="PS51710">
    <property type="entry name" value="G_OBG"/>
    <property type="match status" value="1"/>
</dbReference>
<name>A0A3P3XU63_9SPIR</name>
<evidence type="ECO:0000256" key="1">
    <source>
        <dbReference type="ARBA" id="ARBA00022723"/>
    </source>
</evidence>
<evidence type="ECO:0000256" key="3">
    <source>
        <dbReference type="ARBA" id="ARBA00022840"/>
    </source>
</evidence>
<dbReference type="PIRSF" id="PIRSF006641">
    <property type="entry name" value="CHP00092"/>
    <property type="match status" value="1"/>
</dbReference>
<dbReference type="InterPro" id="IPR023192">
    <property type="entry name" value="TGS-like_dom_sf"/>
</dbReference>
<keyword evidence="3 5" id="KW-0067">ATP-binding</keyword>
<dbReference type="PANTHER" id="PTHR23305:SF18">
    <property type="entry name" value="OBG-TYPE G DOMAIN-CONTAINING PROTEIN"/>
    <property type="match status" value="1"/>
</dbReference>
<dbReference type="HAMAP" id="MF_00944">
    <property type="entry name" value="YchF_OLA1_ATPase"/>
    <property type="match status" value="1"/>
</dbReference>
<evidence type="ECO:0000256" key="2">
    <source>
        <dbReference type="ARBA" id="ARBA00022741"/>
    </source>
</evidence>
<dbReference type="GO" id="GO:0005525">
    <property type="term" value="F:GTP binding"/>
    <property type="evidence" value="ECO:0007669"/>
    <property type="project" value="InterPro"/>
</dbReference>
<dbReference type="FunFam" id="3.10.20.30:FF:000001">
    <property type="entry name" value="Ribosome-binding ATPase YchF"/>
    <property type="match status" value="1"/>
</dbReference>
<dbReference type="GO" id="GO:0016887">
    <property type="term" value="F:ATP hydrolysis activity"/>
    <property type="evidence" value="ECO:0007669"/>
    <property type="project" value="UniProtKB-UniRule"/>
</dbReference>
<dbReference type="EMBL" id="FWDO01000007">
    <property type="protein sequence ID" value="SLM19831.1"/>
    <property type="molecule type" value="Genomic_DNA"/>
</dbReference>
<dbReference type="Gene3D" id="3.40.50.300">
    <property type="entry name" value="P-loop containing nucleotide triphosphate hydrolases"/>
    <property type="match status" value="1"/>
</dbReference>
<dbReference type="Pfam" id="PF06071">
    <property type="entry name" value="YchF-GTPase_C"/>
    <property type="match status" value="1"/>
</dbReference>
<dbReference type="PANTHER" id="PTHR23305">
    <property type="entry name" value="OBG GTPASE FAMILY"/>
    <property type="match status" value="1"/>
</dbReference>
<reference evidence="7" key="1">
    <citation type="submission" date="2017-02" db="EMBL/GenBank/DDBJ databases">
        <authorList>
            <person name="Regsiter A."/>
            <person name="William W."/>
        </authorList>
    </citation>
    <scope>NUCLEOTIDE SEQUENCE</scope>
    <source>
        <strain evidence="7">BdmA 4</strain>
    </source>
</reference>
<dbReference type="NCBIfam" id="TIGR00092">
    <property type="entry name" value="redox-regulated ATPase YchF"/>
    <property type="match status" value="1"/>
</dbReference>
<dbReference type="InterPro" id="IPR013029">
    <property type="entry name" value="YchF_C"/>
</dbReference>
<dbReference type="Gene3D" id="3.10.20.30">
    <property type="match status" value="1"/>
</dbReference>
<dbReference type="GO" id="GO:0005524">
    <property type="term" value="F:ATP binding"/>
    <property type="evidence" value="ECO:0007669"/>
    <property type="project" value="UniProtKB-UniRule"/>
</dbReference>
<feature type="domain" description="OBG-type G" evidence="6">
    <location>
        <begin position="3"/>
        <end position="260"/>
    </location>
</feature>
<accession>A0A3P3XU63</accession>
<dbReference type="AlphaFoldDB" id="A0A3P3XU63"/>
<dbReference type="FunFam" id="1.10.150.300:FF:000001">
    <property type="entry name" value="Ribosome-binding ATPase YchF"/>
    <property type="match status" value="1"/>
</dbReference>
<comment type="similarity">
    <text evidence="5">Belongs to the TRAFAC class OBG-HflX-like GTPase superfamily. OBG GTPase family. YchF/OLA1 subfamily.</text>
</comment>
<dbReference type="InterPro" id="IPR031167">
    <property type="entry name" value="G_OBG"/>
</dbReference>
<dbReference type="InterPro" id="IPR027417">
    <property type="entry name" value="P-loop_NTPase"/>
</dbReference>
<sequence length="368" mass="40435">MPLNCGIVGLPNVGKSTIFSALTAAKAEAANYPFCTIDPNVGIVPLPDKRLDRLCEIFKPKRRVPAVVEFVDIAGLVRGASKGEGLGNQFLSHIREVGMIAHVVRCFDDPDVIHVAGRVDPADDIEVIHTELALADLDSVDKRLDKLSRQLKVQDPNLKKDSEKEMAVLQKIRPALEEGKPAFTVGLEPEESELARRSFLITLKRELFVCNVDESGAHGNRYVDIVKSIAEKQGSEAVVICGKFEAELADIEDPAERAAFLQDIGLEEPALASLAHAAYRLLGLRTFFTGGEDECRAWTIRAGDKAPTAAGVIHTDFEKGFIKAEVYHYDDLIQYGSEAAVRAAGKMRQEGREYVVQDGDIMFFKFNV</sequence>
<evidence type="ECO:0000256" key="4">
    <source>
        <dbReference type="ARBA" id="ARBA00022842"/>
    </source>
</evidence>
<dbReference type="GO" id="GO:0046872">
    <property type="term" value="F:metal ion binding"/>
    <property type="evidence" value="ECO:0007669"/>
    <property type="project" value="UniProtKB-KW"/>
</dbReference>
<keyword evidence="1" id="KW-0479">Metal-binding</keyword>
<dbReference type="InterPro" id="IPR004396">
    <property type="entry name" value="ATPase_YchF/OLA1"/>
</dbReference>
<dbReference type="CDD" id="cd04867">
    <property type="entry name" value="TGS_YchF_OLA1"/>
    <property type="match status" value="1"/>
</dbReference>
<dbReference type="InterPro" id="IPR006073">
    <property type="entry name" value="GTP-bd"/>
</dbReference>
<evidence type="ECO:0000313" key="7">
    <source>
        <dbReference type="EMBL" id="SLM19831.1"/>
    </source>
</evidence>
<dbReference type="SUPFAM" id="SSF81271">
    <property type="entry name" value="TGS-like"/>
    <property type="match status" value="1"/>
</dbReference>
<gene>
    <name evidence="5 7" type="primary">ychF</name>
    <name evidence="7" type="ORF">SPIRO4BDMA_70255</name>
</gene>
<dbReference type="PRINTS" id="PR00326">
    <property type="entry name" value="GTP1OBG"/>
</dbReference>
<dbReference type="GO" id="GO:0005737">
    <property type="term" value="C:cytoplasm"/>
    <property type="evidence" value="ECO:0007669"/>
    <property type="project" value="TreeGrafter"/>
</dbReference>
<dbReference type="CDD" id="cd01900">
    <property type="entry name" value="YchF"/>
    <property type="match status" value="1"/>
</dbReference>
<dbReference type="Gene3D" id="1.10.150.300">
    <property type="entry name" value="TGS-like domain"/>
    <property type="match status" value="1"/>
</dbReference>
<evidence type="ECO:0000259" key="6">
    <source>
        <dbReference type="PROSITE" id="PS51710"/>
    </source>
</evidence>
<proteinExistence type="inferred from homology"/>
<evidence type="ECO:0000256" key="5">
    <source>
        <dbReference type="HAMAP-Rule" id="MF_00944"/>
    </source>
</evidence>
<organism evidence="7">
    <name type="scientific">uncultured spirochete</name>
    <dbReference type="NCBI Taxonomy" id="156406"/>
    <lineage>
        <taxon>Bacteria</taxon>
        <taxon>Pseudomonadati</taxon>
        <taxon>Spirochaetota</taxon>
        <taxon>Spirochaetia</taxon>
        <taxon>Spirochaetales</taxon>
        <taxon>environmental samples</taxon>
    </lineage>
</organism>
<comment type="function">
    <text evidence="5">ATPase that binds to both the 70S ribosome and the 50S ribosomal subunit in a nucleotide-independent manner.</text>
</comment>
<dbReference type="InterPro" id="IPR012675">
    <property type="entry name" value="Beta-grasp_dom_sf"/>
</dbReference>
<dbReference type="Pfam" id="PF01926">
    <property type="entry name" value="MMR_HSR1"/>
    <property type="match status" value="1"/>
</dbReference>
<protein>
    <recommendedName>
        <fullName evidence="5">Ribosome-binding ATPase YchF</fullName>
    </recommendedName>
</protein>
<dbReference type="InterPro" id="IPR041706">
    <property type="entry name" value="YchF_N"/>
</dbReference>
<feature type="binding site" evidence="5">
    <location>
        <begin position="12"/>
        <end position="17"/>
    </location>
    <ligand>
        <name>ATP</name>
        <dbReference type="ChEBI" id="CHEBI:30616"/>
    </ligand>
</feature>